<dbReference type="SUPFAM" id="SSF55298">
    <property type="entry name" value="YjgF-like"/>
    <property type="match status" value="1"/>
</dbReference>
<dbReference type="EMBL" id="AYKW01000069">
    <property type="protein sequence ID" value="PIL22394.1"/>
    <property type="molecule type" value="Genomic_DNA"/>
</dbReference>
<comment type="caution">
    <text evidence="2">The sequence shown here is derived from an EMBL/GenBank/DDBJ whole genome shotgun (WGS) entry which is preliminary data.</text>
</comment>
<organism evidence="2 3">
    <name type="scientific">Ganoderma sinense ZZ0214-1</name>
    <dbReference type="NCBI Taxonomy" id="1077348"/>
    <lineage>
        <taxon>Eukaryota</taxon>
        <taxon>Fungi</taxon>
        <taxon>Dikarya</taxon>
        <taxon>Basidiomycota</taxon>
        <taxon>Agaricomycotina</taxon>
        <taxon>Agaricomycetes</taxon>
        <taxon>Polyporales</taxon>
        <taxon>Polyporaceae</taxon>
        <taxon>Ganoderma</taxon>
    </lineage>
</organism>
<protein>
    <submittedName>
        <fullName evidence="2">Uncharacterized protein</fullName>
    </submittedName>
</protein>
<gene>
    <name evidence="2" type="ORF">GSI_15082</name>
</gene>
<dbReference type="Pfam" id="PF01042">
    <property type="entry name" value="Ribonuc_L-PSP"/>
    <property type="match status" value="1"/>
</dbReference>
<dbReference type="AlphaFoldDB" id="A0A2G8RLJ7"/>
<dbReference type="InterPro" id="IPR006056">
    <property type="entry name" value="RidA"/>
</dbReference>
<comment type="similarity">
    <text evidence="1">Belongs to the RutC family.</text>
</comment>
<sequence>MTKQVVFSEEANPPLPFYSQAIISGKTIYVSGSIGIDRNSKLVEGGVQAQTRAAIENMTKVLQGAGVTRDAVLKCNIFLANLPRDFAPMNEVYLEYFPKNPPARTCIGVASLPLGADMEIECIAELP</sequence>
<evidence type="ECO:0000256" key="1">
    <source>
        <dbReference type="ARBA" id="ARBA00010552"/>
    </source>
</evidence>
<keyword evidence="3" id="KW-1185">Reference proteome</keyword>
<dbReference type="GO" id="GO:0019239">
    <property type="term" value="F:deaminase activity"/>
    <property type="evidence" value="ECO:0007669"/>
    <property type="project" value="TreeGrafter"/>
</dbReference>
<dbReference type="GO" id="GO:0005739">
    <property type="term" value="C:mitochondrion"/>
    <property type="evidence" value="ECO:0007669"/>
    <property type="project" value="TreeGrafter"/>
</dbReference>
<dbReference type="STRING" id="1077348.A0A2G8RLJ7"/>
<dbReference type="PANTHER" id="PTHR11803">
    <property type="entry name" value="2-IMINOBUTANOATE/2-IMINOPROPANOATE DEAMINASE RIDA"/>
    <property type="match status" value="1"/>
</dbReference>
<proteinExistence type="inferred from homology"/>
<dbReference type="NCBIfam" id="TIGR00004">
    <property type="entry name" value="Rid family detoxifying hydrolase"/>
    <property type="match status" value="1"/>
</dbReference>
<name>A0A2G8RLJ7_9APHY</name>
<evidence type="ECO:0000313" key="3">
    <source>
        <dbReference type="Proteomes" id="UP000230002"/>
    </source>
</evidence>
<dbReference type="InterPro" id="IPR006175">
    <property type="entry name" value="YjgF/YER057c/UK114"/>
</dbReference>
<dbReference type="PANTHER" id="PTHR11803:SF42">
    <property type="entry name" value="MMF1"/>
    <property type="match status" value="1"/>
</dbReference>
<dbReference type="OrthoDB" id="309640at2759"/>
<dbReference type="CDD" id="cd00448">
    <property type="entry name" value="YjgF_YER057c_UK114_family"/>
    <property type="match status" value="1"/>
</dbReference>
<dbReference type="Gene3D" id="3.30.1330.40">
    <property type="entry name" value="RutC-like"/>
    <property type="match status" value="1"/>
</dbReference>
<dbReference type="Proteomes" id="UP000230002">
    <property type="component" value="Unassembled WGS sequence"/>
</dbReference>
<accession>A0A2G8RLJ7</accession>
<reference evidence="2 3" key="1">
    <citation type="journal article" date="2015" name="Sci. Rep.">
        <title>Chromosome-level genome map provides insights into diverse defense mechanisms in the medicinal fungus Ganoderma sinense.</title>
        <authorList>
            <person name="Zhu Y."/>
            <person name="Xu J."/>
            <person name="Sun C."/>
            <person name="Zhou S."/>
            <person name="Xu H."/>
            <person name="Nelson D.R."/>
            <person name="Qian J."/>
            <person name="Song J."/>
            <person name="Luo H."/>
            <person name="Xiang L."/>
            <person name="Li Y."/>
            <person name="Xu Z."/>
            <person name="Ji A."/>
            <person name="Wang L."/>
            <person name="Lu S."/>
            <person name="Hayward A."/>
            <person name="Sun W."/>
            <person name="Li X."/>
            <person name="Schwartz D.C."/>
            <person name="Wang Y."/>
            <person name="Chen S."/>
        </authorList>
    </citation>
    <scope>NUCLEOTIDE SEQUENCE [LARGE SCALE GENOMIC DNA]</scope>
    <source>
        <strain evidence="2 3">ZZ0214-1</strain>
    </source>
</reference>
<evidence type="ECO:0000313" key="2">
    <source>
        <dbReference type="EMBL" id="PIL22394.1"/>
    </source>
</evidence>
<dbReference type="GO" id="GO:0005829">
    <property type="term" value="C:cytosol"/>
    <property type="evidence" value="ECO:0007669"/>
    <property type="project" value="TreeGrafter"/>
</dbReference>
<dbReference type="InterPro" id="IPR035959">
    <property type="entry name" value="RutC-like_sf"/>
</dbReference>
<dbReference type="FunFam" id="3.30.1330.40:FF:000001">
    <property type="entry name" value="L-PSP family endoribonuclease"/>
    <property type="match status" value="1"/>
</dbReference>